<gene>
    <name evidence="3" type="ORF">I4I81_22740</name>
</gene>
<dbReference type="RefSeq" id="WP_218603591.1">
    <property type="nucleotide sequence ID" value="NZ_JADQDJ010000141.1"/>
</dbReference>
<dbReference type="PANTHER" id="PTHR43669:SF3">
    <property type="entry name" value="ALCOHOL DEHYDROGENASE, PUTATIVE (AFU_ORTHOLOGUE AFUA_3G03445)-RELATED"/>
    <property type="match status" value="1"/>
</dbReference>
<dbReference type="EMBL" id="JADQDK010000001">
    <property type="protein sequence ID" value="MBW0137059.1"/>
    <property type="molecule type" value="Genomic_DNA"/>
</dbReference>
<dbReference type="PROSITE" id="PS00061">
    <property type="entry name" value="ADH_SHORT"/>
    <property type="match status" value="1"/>
</dbReference>
<evidence type="ECO:0000313" key="4">
    <source>
        <dbReference type="Proteomes" id="UP000694287"/>
    </source>
</evidence>
<keyword evidence="2" id="KW-0560">Oxidoreductase</keyword>
<protein>
    <submittedName>
        <fullName evidence="3">SDR family oxidoreductase</fullName>
    </submittedName>
</protein>
<organism evidence="3 4">
    <name type="scientific">Pseudonocardia abyssalis</name>
    <dbReference type="NCBI Taxonomy" id="2792008"/>
    <lineage>
        <taxon>Bacteria</taxon>
        <taxon>Bacillati</taxon>
        <taxon>Actinomycetota</taxon>
        <taxon>Actinomycetes</taxon>
        <taxon>Pseudonocardiales</taxon>
        <taxon>Pseudonocardiaceae</taxon>
        <taxon>Pseudonocardia</taxon>
    </lineage>
</organism>
<reference evidence="3 4" key="1">
    <citation type="submission" date="2020-11" db="EMBL/GenBank/DDBJ databases">
        <title>Pseudonocardia abyssalis sp. nov. and Pseudonocardia oceani sp. nov., description and phylogenomic analysis of two novel actinomycetes isolated from the deep Southern Ocean.</title>
        <authorList>
            <person name="Parra J."/>
        </authorList>
    </citation>
    <scope>NUCLEOTIDE SEQUENCE [LARGE SCALE GENOMIC DNA]</scope>
    <source>
        <strain evidence="3 4">KRD-168</strain>
    </source>
</reference>
<comment type="similarity">
    <text evidence="1">Belongs to the short-chain dehydrogenases/reductases (SDR) family.</text>
</comment>
<dbReference type="Proteomes" id="UP000694287">
    <property type="component" value="Unassembled WGS sequence"/>
</dbReference>
<dbReference type="InterPro" id="IPR020904">
    <property type="entry name" value="Sc_DH/Rdtase_CS"/>
</dbReference>
<keyword evidence="4" id="KW-1185">Reference proteome</keyword>
<sequence length="259" mass="27158">MSLDLDGAGVVITGGGAGIGAALARAFAARGARVVVGDLDERAATAVAEQVGGLAVGGDAATADGIDRLLDAAHARLGTIDLYCANAGIAPHGGPDAPEQLWSAAWEVNVMAHVRAAQRLLPSWLDRGQGRFLATVSAAGLLTMLGSAPYSVSKHAALAFAEWLSATYRHRGITVQALCPQGVRTDMLANAEPDEQLIMNEGAIEPETVAELVVDALGDDRFLILPHPEVAEFYRSRASDTDRWIGGMNRLQQKIERAT</sequence>
<evidence type="ECO:0000313" key="3">
    <source>
        <dbReference type="EMBL" id="MBW0137059.1"/>
    </source>
</evidence>
<dbReference type="PANTHER" id="PTHR43669">
    <property type="entry name" value="5-KETO-D-GLUCONATE 5-REDUCTASE"/>
    <property type="match status" value="1"/>
</dbReference>
<evidence type="ECO:0000256" key="1">
    <source>
        <dbReference type="ARBA" id="ARBA00006484"/>
    </source>
</evidence>
<dbReference type="Pfam" id="PF00106">
    <property type="entry name" value="adh_short"/>
    <property type="match status" value="1"/>
</dbReference>
<name>A0ABS6UXQ4_9PSEU</name>
<comment type="caution">
    <text evidence="3">The sequence shown here is derived from an EMBL/GenBank/DDBJ whole genome shotgun (WGS) entry which is preliminary data.</text>
</comment>
<proteinExistence type="inferred from homology"/>
<dbReference type="InterPro" id="IPR002347">
    <property type="entry name" value="SDR_fam"/>
</dbReference>
<evidence type="ECO:0000256" key="2">
    <source>
        <dbReference type="ARBA" id="ARBA00023002"/>
    </source>
</evidence>
<dbReference type="CDD" id="cd05233">
    <property type="entry name" value="SDR_c"/>
    <property type="match status" value="1"/>
</dbReference>
<accession>A0ABS6UXQ4</accession>